<accession>A0A1I7TG62</accession>
<dbReference type="Proteomes" id="UP000095282">
    <property type="component" value="Unplaced"/>
</dbReference>
<sequence length="303" mass="35736">MDIWVPLLSDRLESPNFEFITEFIGGKCVIQKDYLDDVNSTKQAGWIIHVYFRPEQFEDRPFIADVAFRCGTQRREVMSVLIKNDSLLGFMRIKEKTGRLIVAARIRKLLCELDLSKPSGSRQFIVQNFENQVKEGLIFYVNLSKLNQYGGDLFKKWQTIEDVQNISTTTELMENKMIEALMEATAKYDDLIVLRHSFHMLIQIAQKFRMHKLMRAVEEFLSETKLMSWDEKILLALQYRMSLLYVQVQRKYLLTQWNILCRIQRLYITNYANQSQNSSNPYDLIHKNLVQMLMMTDENICIG</sequence>
<organism evidence="1 2">
    <name type="scientific">Caenorhabditis tropicalis</name>
    <dbReference type="NCBI Taxonomy" id="1561998"/>
    <lineage>
        <taxon>Eukaryota</taxon>
        <taxon>Metazoa</taxon>
        <taxon>Ecdysozoa</taxon>
        <taxon>Nematoda</taxon>
        <taxon>Chromadorea</taxon>
        <taxon>Rhabditida</taxon>
        <taxon>Rhabditina</taxon>
        <taxon>Rhabditomorpha</taxon>
        <taxon>Rhabditoidea</taxon>
        <taxon>Rhabditidae</taxon>
        <taxon>Peloderinae</taxon>
        <taxon>Caenorhabditis</taxon>
    </lineage>
</organism>
<protein>
    <submittedName>
        <fullName evidence="2">MI domain-containing protein</fullName>
    </submittedName>
</protein>
<evidence type="ECO:0000313" key="2">
    <source>
        <dbReference type="WBParaSite" id="Csp11.Scaffold605.g5618.t1"/>
    </source>
</evidence>
<dbReference type="STRING" id="1561998.A0A1I7TG62"/>
<evidence type="ECO:0000313" key="1">
    <source>
        <dbReference type="Proteomes" id="UP000095282"/>
    </source>
</evidence>
<dbReference type="AlphaFoldDB" id="A0A1I7TG62"/>
<dbReference type="eggNOG" id="ENOG502SCTU">
    <property type="taxonomic scope" value="Eukaryota"/>
</dbReference>
<reference evidence="2" key="1">
    <citation type="submission" date="2016-11" db="UniProtKB">
        <authorList>
            <consortium name="WormBaseParasite"/>
        </authorList>
    </citation>
    <scope>IDENTIFICATION</scope>
</reference>
<keyword evidence="1" id="KW-1185">Reference proteome</keyword>
<dbReference type="WBParaSite" id="Csp11.Scaffold605.g5618.t1">
    <property type="protein sequence ID" value="Csp11.Scaffold605.g5618.t1"/>
    <property type="gene ID" value="Csp11.Scaffold605.g5618"/>
</dbReference>
<proteinExistence type="predicted"/>
<name>A0A1I7TG62_9PELO</name>